<evidence type="ECO:0000313" key="1">
    <source>
        <dbReference type="EMBL" id="GAG57986.1"/>
    </source>
</evidence>
<organism evidence="1">
    <name type="scientific">marine sediment metagenome</name>
    <dbReference type="NCBI Taxonomy" id="412755"/>
    <lineage>
        <taxon>unclassified sequences</taxon>
        <taxon>metagenomes</taxon>
        <taxon>ecological metagenomes</taxon>
    </lineage>
</organism>
<accession>X1AD64</accession>
<gene>
    <name evidence="1" type="ORF">S01H4_03532</name>
</gene>
<sequence>SESFNLKLIDELGNYQDAINKAVELGQIKGKPTIIDFKRPTFFDTFLFNIISDLKKMILSDIYFNSQFQFEEPIIK</sequence>
<protein>
    <submittedName>
        <fullName evidence="1">Uncharacterized protein</fullName>
    </submittedName>
</protein>
<feature type="non-terminal residue" evidence="1">
    <location>
        <position position="1"/>
    </location>
</feature>
<comment type="caution">
    <text evidence="1">The sequence shown here is derived from an EMBL/GenBank/DDBJ whole genome shotgun (WGS) entry which is preliminary data.</text>
</comment>
<dbReference type="AlphaFoldDB" id="X1AD64"/>
<proteinExistence type="predicted"/>
<reference evidence="1" key="1">
    <citation type="journal article" date="2014" name="Front. Microbiol.">
        <title>High frequency of phylogenetically diverse reductive dehalogenase-homologous genes in deep subseafloor sedimentary metagenomes.</title>
        <authorList>
            <person name="Kawai M."/>
            <person name="Futagami T."/>
            <person name="Toyoda A."/>
            <person name="Takaki Y."/>
            <person name="Nishi S."/>
            <person name="Hori S."/>
            <person name="Arai W."/>
            <person name="Tsubouchi T."/>
            <person name="Morono Y."/>
            <person name="Uchiyama I."/>
            <person name="Ito T."/>
            <person name="Fujiyama A."/>
            <person name="Inagaki F."/>
            <person name="Takami H."/>
        </authorList>
    </citation>
    <scope>NUCLEOTIDE SEQUENCE</scope>
    <source>
        <strain evidence="1">Expedition CK06-06</strain>
    </source>
</reference>
<dbReference type="EMBL" id="BART01000874">
    <property type="protein sequence ID" value="GAG57986.1"/>
    <property type="molecule type" value="Genomic_DNA"/>
</dbReference>
<name>X1AD64_9ZZZZ</name>
<dbReference type="Gene3D" id="3.90.226.10">
    <property type="entry name" value="2-enoyl-CoA Hydratase, Chain A, domain 1"/>
    <property type="match status" value="1"/>
</dbReference>